<dbReference type="GO" id="GO:0003937">
    <property type="term" value="F:IMP cyclohydrolase activity"/>
    <property type="evidence" value="ECO:0007669"/>
    <property type="project" value="InterPro"/>
</dbReference>
<organism evidence="7 8">
    <name type="scientific">candidate division MSBL1 archaeon SCGC-AAA382C18</name>
    <dbReference type="NCBI Taxonomy" id="1698281"/>
    <lineage>
        <taxon>Archaea</taxon>
        <taxon>Methanobacteriati</taxon>
        <taxon>Methanobacteriota</taxon>
        <taxon>candidate division MSBL1</taxon>
    </lineage>
</organism>
<evidence type="ECO:0000256" key="4">
    <source>
        <dbReference type="ARBA" id="ARBA00022975"/>
    </source>
</evidence>
<keyword evidence="8" id="KW-1185">Reference proteome</keyword>
<keyword evidence="5" id="KW-0511">Multifunctional enzyme</keyword>
<dbReference type="AlphaFoldDB" id="A0A133VKH5"/>
<dbReference type="SUPFAM" id="SSF52335">
    <property type="entry name" value="Methylglyoxal synthase-like"/>
    <property type="match status" value="1"/>
</dbReference>
<dbReference type="Pfam" id="PF01808">
    <property type="entry name" value="AICARFT_IMPCHas"/>
    <property type="match status" value="1"/>
</dbReference>
<evidence type="ECO:0000259" key="6">
    <source>
        <dbReference type="PROSITE" id="PS51855"/>
    </source>
</evidence>
<dbReference type="GO" id="GO:0005829">
    <property type="term" value="C:cytosol"/>
    <property type="evidence" value="ECO:0007669"/>
    <property type="project" value="TreeGrafter"/>
</dbReference>
<evidence type="ECO:0000256" key="1">
    <source>
        <dbReference type="ARBA" id="ARBA00022679"/>
    </source>
</evidence>
<evidence type="ECO:0000313" key="8">
    <source>
        <dbReference type="Proteomes" id="UP000070404"/>
    </source>
</evidence>
<evidence type="ECO:0000256" key="3">
    <source>
        <dbReference type="ARBA" id="ARBA00022801"/>
    </source>
</evidence>
<dbReference type="Proteomes" id="UP000070404">
    <property type="component" value="Unassembled WGS sequence"/>
</dbReference>
<dbReference type="PANTHER" id="PTHR11692">
    <property type="entry name" value="BIFUNCTIONAL PURINE BIOSYNTHESIS PROTEIN PURH"/>
    <property type="match status" value="1"/>
</dbReference>
<dbReference type="PROSITE" id="PS51855">
    <property type="entry name" value="MGS"/>
    <property type="match status" value="1"/>
</dbReference>
<dbReference type="SMART" id="SM00851">
    <property type="entry name" value="MGS"/>
    <property type="match status" value="1"/>
</dbReference>
<comment type="caution">
    <text evidence="7">The sequence shown here is derived from an EMBL/GenBank/DDBJ whole genome shotgun (WGS) entry which is preliminary data.</text>
</comment>
<gene>
    <name evidence="7" type="ORF">AKJ52_01265</name>
</gene>
<dbReference type="InterPro" id="IPR002695">
    <property type="entry name" value="PurH-like"/>
</dbReference>
<feature type="domain" description="MGS-like" evidence="6">
    <location>
        <begin position="1"/>
        <end position="145"/>
    </location>
</feature>
<evidence type="ECO:0000256" key="2">
    <source>
        <dbReference type="ARBA" id="ARBA00022755"/>
    </source>
</evidence>
<reference evidence="7 8" key="1">
    <citation type="journal article" date="2016" name="Sci. Rep.">
        <title>Metabolic traits of an uncultured archaeal lineage -MSBL1- from brine pools of the Red Sea.</title>
        <authorList>
            <person name="Mwirichia R."/>
            <person name="Alam I."/>
            <person name="Rashid M."/>
            <person name="Vinu M."/>
            <person name="Ba-Alawi W."/>
            <person name="Anthony Kamau A."/>
            <person name="Kamanda Ngugi D."/>
            <person name="Goker M."/>
            <person name="Klenk H.P."/>
            <person name="Bajic V."/>
            <person name="Stingl U."/>
        </authorList>
    </citation>
    <scope>NUCLEOTIDE SEQUENCE [LARGE SCALE GENOMIC DNA]</scope>
    <source>
        <strain evidence="7">SCGC-AAA382C18</strain>
    </source>
</reference>
<dbReference type="PATRIC" id="fig|1698281.3.peg.119"/>
<keyword evidence="3" id="KW-0378">Hydrolase</keyword>
<dbReference type="FunFam" id="3.40.50.1380:FF:000001">
    <property type="entry name" value="Bifunctional purine biosynthesis protein PurH"/>
    <property type="match status" value="1"/>
</dbReference>
<dbReference type="InterPro" id="IPR036914">
    <property type="entry name" value="MGS-like_dom_sf"/>
</dbReference>
<dbReference type="CDD" id="cd01421">
    <property type="entry name" value="IMPCH"/>
    <property type="match status" value="1"/>
</dbReference>
<dbReference type="PANTHER" id="PTHR11692:SF0">
    <property type="entry name" value="BIFUNCTIONAL PURINE BIOSYNTHESIS PROTEIN ATIC"/>
    <property type="match status" value="1"/>
</dbReference>
<keyword evidence="2" id="KW-0658">Purine biosynthesis</keyword>
<dbReference type="GO" id="GO:0006221">
    <property type="term" value="P:pyrimidine nucleotide biosynthetic process"/>
    <property type="evidence" value="ECO:0007669"/>
    <property type="project" value="UniProtKB-KW"/>
</dbReference>
<sequence>MKISTALLSVSEKSGIVDFAKELQDLGIEIICSSGTADFLEQNGIHVKKILDITGTEEILDGRVKTLNQKIHGGILADRNNTEHIEQIKEKDITPIDLVVVNFYSVERKIKNDRPIEEIIEKIDIGGPALVRASAKNYQNVGIVVKPDQYGEIIEELRRNEGILDIETRERLAIVAFSHIADYDESISRYLSKKLSD</sequence>
<name>A0A133VKH5_9EURY</name>
<dbReference type="InterPro" id="IPR011607">
    <property type="entry name" value="MGS-like_dom"/>
</dbReference>
<keyword evidence="1" id="KW-0808">Transferase</keyword>
<dbReference type="EMBL" id="LHYF01000016">
    <property type="protein sequence ID" value="KXB06956.1"/>
    <property type="molecule type" value="Genomic_DNA"/>
</dbReference>
<keyword evidence="4" id="KW-0665">Pyrimidine biosynthesis</keyword>
<dbReference type="GO" id="GO:0004643">
    <property type="term" value="F:phosphoribosylaminoimidazolecarboxamide formyltransferase activity"/>
    <property type="evidence" value="ECO:0007669"/>
    <property type="project" value="InterPro"/>
</dbReference>
<protein>
    <recommendedName>
        <fullName evidence="6">MGS-like domain-containing protein</fullName>
    </recommendedName>
</protein>
<accession>A0A133VKH5</accession>
<proteinExistence type="predicted"/>
<evidence type="ECO:0000256" key="5">
    <source>
        <dbReference type="ARBA" id="ARBA00023268"/>
    </source>
</evidence>
<dbReference type="Gene3D" id="3.40.50.1380">
    <property type="entry name" value="Methylglyoxal synthase-like domain"/>
    <property type="match status" value="1"/>
</dbReference>
<evidence type="ECO:0000313" key="7">
    <source>
        <dbReference type="EMBL" id="KXB06956.1"/>
    </source>
</evidence>
<dbReference type="GO" id="GO:0006189">
    <property type="term" value="P:'de novo' IMP biosynthetic process"/>
    <property type="evidence" value="ECO:0007669"/>
    <property type="project" value="TreeGrafter"/>
</dbReference>
<dbReference type="Pfam" id="PF02142">
    <property type="entry name" value="MGS"/>
    <property type="match status" value="1"/>
</dbReference>